<dbReference type="Proteomes" id="UP000886602">
    <property type="component" value="Unassembled WGS sequence"/>
</dbReference>
<dbReference type="AlphaFoldDB" id="A0A9D7I9I6"/>
<reference evidence="1" key="1">
    <citation type="submission" date="2020-10" db="EMBL/GenBank/DDBJ databases">
        <title>Connecting structure to function with the recovery of over 1000 high-quality activated sludge metagenome-assembled genomes encoding full-length rRNA genes using long-read sequencing.</title>
        <authorList>
            <person name="Singleton C.M."/>
            <person name="Petriglieri F."/>
            <person name="Kristensen J.M."/>
            <person name="Kirkegaard R.H."/>
            <person name="Michaelsen T.Y."/>
            <person name="Andersen M.H."/>
            <person name="Karst S.M."/>
            <person name="Dueholm M.S."/>
            <person name="Nielsen P.H."/>
            <person name="Albertsen M."/>
        </authorList>
    </citation>
    <scope>NUCLEOTIDE SEQUENCE</scope>
    <source>
        <strain evidence="1">EsbW_18-Q3-R4-48_MAXAC.044</strain>
    </source>
</reference>
<gene>
    <name evidence="1" type="ORF">IPJ48_21400</name>
</gene>
<evidence type="ECO:0000313" key="1">
    <source>
        <dbReference type="EMBL" id="MBK7425431.1"/>
    </source>
</evidence>
<dbReference type="EMBL" id="JADJNC010000067">
    <property type="protein sequence ID" value="MBK7425431.1"/>
    <property type="molecule type" value="Genomic_DNA"/>
</dbReference>
<evidence type="ECO:0000313" key="2">
    <source>
        <dbReference type="Proteomes" id="UP000886602"/>
    </source>
</evidence>
<sequence>MGMGARNVTARVAASLGGLVAVAPHFEPALDVPHGGVLLALPLLLALGLLDHTEGRLELPDGYYGLDSILLLLAFMALARLETVEDLRYHPPGECWVWIGCRKCAHCVARSLTWGVKETPGNGVRRCANAG</sequence>
<protein>
    <submittedName>
        <fullName evidence="1">Uncharacterized protein</fullName>
    </submittedName>
</protein>
<dbReference type="Pfam" id="PF21804">
    <property type="entry name" value="Transposase_29"/>
    <property type="match status" value="1"/>
</dbReference>
<proteinExistence type="predicted"/>
<organism evidence="1 2">
    <name type="scientific">Candidatus Propionivibrio dominans</name>
    <dbReference type="NCBI Taxonomy" id="2954373"/>
    <lineage>
        <taxon>Bacteria</taxon>
        <taxon>Pseudomonadati</taxon>
        <taxon>Pseudomonadota</taxon>
        <taxon>Betaproteobacteria</taxon>
        <taxon>Rhodocyclales</taxon>
        <taxon>Rhodocyclaceae</taxon>
        <taxon>Propionivibrio</taxon>
    </lineage>
</organism>
<name>A0A9D7I9I6_9RHOO</name>
<comment type="caution">
    <text evidence="1">The sequence shown here is derived from an EMBL/GenBank/DDBJ whole genome shotgun (WGS) entry which is preliminary data.</text>
</comment>
<dbReference type="InterPro" id="IPR049343">
    <property type="entry name" value="Transposase_29"/>
</dbReference>
<accession>A0A9D7I9I6</accession>